<dbReference type="STRING" id="243090.RB11019"/>
<reference evidence="1 2" key="1">
    <citation type="journal article" date="2003" name="Proc. Natl. Acad. Sci. U.S.A.">
        <title>Complete genome sequence of the marine planctomycete Pirellula sp. strain 1.</title>
        <authorList>
            <person name="Gloeckner F.O."/>
            <person name="Kube M."/>
            <person name="Bauer M."/>
            <person name="Teeling H."/>
            <person name="Lombardot T."/>
            <person name="Ludwig W."/>
            <person name="Gade D."/>
            <person name="Beck A."/>
            <person name="Borzym K."/>
            <person name="Heitmann K."/>
            <person name="Rabus R."/>
            <person name="Schlesner H."/>
            <person name="Amann R."/>
            <person name="Reinhardt R."/>
        </authorList>
    </citation>
    <scope>NUCLEOTIDE SEQUENCE [LARGE SCALE GENOMIC DNA]</scope>
    <source>
        <strain evidence="2">DSM 10527 / NCIMB 13988 / SH1</strain>
    </source>
</reference>
<dbReference type="EMBL" id="BX294152">
    <property type="protein sequence ID" value="CAD77121.1"/>
    <property type="molecule type" value="Genomic_DNA"/>
</dbReference>
<dbReference type="InParanoid" id="Q7UJW0"/>
<dbReference type="KEGG" id="rba:RB11019"/>
<evidence type="ECO:0000313" key="2">
    <source>
        <dbReference type="Proteomes" id="UP000001025"/>
    </source>
</evidence>
<keyword evidence="2" id="KW-1185">Reference proteome</keyword>
<organism evidence="1 2">
    <name type="scientific">Rhodopirellula baltica (strain DSM 10527 / NCIMB 13988 / SH1)</name>
    <dbReference type="NCBI Taxonomy" id="243090"/>
    <lineage>
        <taxon>Bacteria</taxon>
        <taxon>Pseudomonadati</taxon>
        <taxon>Planctomycetota</taxon>
        <taxon>Planctomycetia</taxon>
        <taxon>Pirellulales</taxon>
        <taxon>Pirellulaceae</taxon>
        <taxon>Rhodopirellula</taxon>
    </lineage>
</organism>
<proteinExistence type="predicted"/>
<dbReference type="EnsemblBacteria" id="CAD77121">
    <property type="protein sequence ID" value="CAD77121"/>
    <property type="gene ID" value="RB11019"/>
</dbReference>
<dbReference type="HOGENOM" id="CLU_2635686_0_0_0"/>
<name>Q7UJW0_RHOBA</name>
<gene>
    <name evidence="1" type="ordered locus">RB11019</name>
</gene>
<evidence type="ECO:0000313" key="1">
    <source>
        <dbReference type="EMBL" id="CAD77121.1"/>
    </source>
</evidence>
<dbReference type="Proteomes" id="UP000001025">
    <property type="component" value="Chromosome"/>
</dbReference>
<sequence>MRLTRNNRFVDAASNGFSPQPATFVSLLDRSHHRGEPRSAEVDPSPVCLLAGVSYVPFVSRFFFDAAWPDLQREKSS</sequence>
<dbReference type="AlphaFoldDB" id="Q7UJW0"/>
<protein>
    <submittedName>
        <fullName evidence="1">Uncharacterized protein</fullName>
    </submittedName>
</protein>
<accession>Q7UJW0</accession>